<evidence type="ECO:0000313" key="1">
    <source>
        <dbReference type="EMBL" id="QYW04841.1"/>
    </source>
</evidence>
<dbReference type="Proteomes" id="UP000827609">
    <property type="component" value="Segment"/>
</dbReference>
<gene>
    <name evidence="1" type="ORF">pEaSNUABM7_00173</name>
</gene>
<organism evidence="1 2">
    <name type="scientific">Erwinia phage pEa_SNUABM_7</name>
    <dbReference type="NCBI Taxonomy" id="2866695"/>
    <lineage>
        <taxon>Viruses</taxon>
        <taxon>Duplodnaviria</taxon>
        <taxon>Heunggongvirae</taxon>
        <taxon>Uroviricota</taxon>
        <taxon>Caudoviricetes</taxon>
        <taxon>Snuvirus</taxon>
        <taxon>Snuvirus SNUABM7</taxon>
    </lineage>
</organism>
<accession>A0AAE8BLX2</accession>
<dbReference type="EMBL" id="MZ475896">
    <property type="protein sequence ID" value="QYW04841.1"/>
    <property type="molecule type" value="Genomic_DNA"/>
</dbReference>
<name>A0AAE8BLX2_9CAUD</name>
<sequence length="156" mass="17347">MSLVDPLYQLIAYTMRQDGKIAFDGNNSTEDGETFTVSMEAKIPAPNNMAHIDLAEVFAAYPEGFSVQAIYDISTISTTPDRTRACDVVRATFKMRVTKTNVLKGIDGIEGDRGTDSYVGNEKEVQDLLREYAKLPDDKRKQFVKTATILLRGLSK</sequence>
<evidence type="ECO:0000313" key="2">
    <source>
        <dbReference type="Proteomes" id="UP000827609"/>
    </source>
</evidence>
<proteinExistence type="predicted"/>
<reference evidence="1" key="1">
    <citation type="submission" date="2021-06" db="EMBL/GenBank/DDBJ databases">
        <title>Complete genome sequence of Erwinia phage pEa_SNUABM_7.</title>
        <authorList>
            <person name="Kim S.G."/>
            <person name="Park S.C."/>
        </authorList>
    </citation>
    <scope>NUCLEOTIDE SEQUENCE</scope>
</reference>
<protein>
    <submittedName>
        <fullName evidence="1">Uncharacterized protein</fullName>
    </submittedName>
</protein>
<keyword evidence="2" id="KW-1185">Reference proteome</keyword>